<gene>
    <name evidence="2" type="ORF">QCA50_013691</name>
</gene>
<reference evidence="2 3" key="1">
    <citation type="submission" date="2022-09" db="EMBL/GenBank/DDBJ databases">
        <authorList>
            <person name="Palmer J.M."/>
        </authorList>
    </citation>
    <scope>NUCLEOTIDE SEQUENCE [LARGE SCALE GENOMIC DNA]</scope>
    <source>
        <strain evidence="2 3">DSM 7382</strain>
    </source>
</reference>
<dbReference type="Proteomes" id="UP001385951">
    <property type="component" value="Unassembled WGS sequence"/>
</dbReference>
<dbReference type="SUPFAM" id="SSF81383">
    <property type="entry name" value="F-box domain"/>
    <property type="match status" value="1"/>
</dbReference>
<dbReference type="InterPro" id="IPR001810">
    <property type="entry name" value="F-box_dom"/>
</dbReference>
<proteinExistence type="predicted"/>
<evidence type="ECO:0000259" key="1">
    <source>
        <dbReference type="Pfam" id="PF12937"/>
    </source>
</evidence>
<dbReference type="InterPro" id="IPR036047">
    <property type="entry name" value="F-box-like_dom_sf"/>
</dbReference>
<evidence type="ECO:0000313" key="3">
    <source>
        <dbReference type="Proteomes" id="UP001385951"/>
    </source>
</evidence>
<dbReference type="Gene3D" id="1.20.1280.50">
    <property type="match status" value="1"/>
</dbReference>
<dbReference type="EMBL" id="JASBNA010000032">
    <property type="protein sequence ID" value="KAK7683019.1"/>
    <property type="molecule type" value="Genomic_DNA"/>
</dbReference>
<keyword evidence="3" id="KW-1185">Reference proteome</keyword>
<sequence>MNSIPTILDDFLPDVVKPGTSFDNLTAEEIHSRIKSHEKIVLKLRNLLIHHMRAIARYSSSLNEIVPSINKLLPPEILSEIFLYYRRMCGTQGLPCVAWLKVAHVCRLWRNIVLANPLFFTTFRIPMPKSASCTTEFLRLSKQLPLHLILSSKSPPSRKELTPFLSRARTLKIDTTLCQGVARWKWPCFPVLSSFEYPTDLLTRVTFDRDISEIMPNLQYLNTGAYLFCRGWSSHSLPRTLKTLILSYVGREILDRYVHDILPKLVELPQLEDLRLIYGRDYDTPPSNQIGSHISHLKYLHVEASLSTILLLLDHVSLADRVDLTITGGTKDMWLMLPSMLQSKLTPAQPNPSSIRMKHTFEVNVEKQDRVSFLYLLTADEDGTPSIAGADTSHHIRIGAFCSAFIPSRIFTFFVELLADALSSHWKLVPKCQLWFNESSGGSTDCGLAMQTILHGIPSTTTLDITLPHPIKSTNDGSEYFDALLPSVFLTLDQKDGLILPNLQELNVEMYIPYLWSNDLRPYIPDTLLRNLGDALRERKKENMELRVLTLKAPEMPSEGWKQLDESGSLFRVRSLVGDFVIIPSEEV</sequence>
<evidence type="ECO:0000313" key="2">
    <source>
        <dbReference type="EMBL" id="KAK7683019.1"/>
    </source>
</evidence>
<organism evidence="2 3">
    <name type="scientific">Cerrena zonata</name>
    <dbReference type="NCBI Taxonomy" id="2478898"/>
    <lineage>
        <taxon>Eukaryota</taxon>
        <taxon>Fungi</taxon>
        <taxon>Dikarya</taxon>
        <taxon>Basidiomycota</taxon>
        <taxon>Agaricomycotina</taxon>
        <taxon>Agaricomycetes</taxon>
        <taxon>Polyporales</taxon>
        <taxon>Cerrenaceae</taxon>
        <taxon>Cerrena</taxon>
    </lineage>
</organism>
<comment type="caution">
    <text evidence="2">The sequence shown here is derived from an EMBL/GenBank/DDBJ whole genome shotgun (WGS) entry which is preliminary data.</text>
</comment>
<dbReference type="Pfam" id="PF12937">
    <property type="entry name" value="F-box-like"/>
    <property type="match status" value="1"/>
</dbReference>
<feature type="domain" description="F-box" evidence="1">
    <location>
        <begin position="73"/>
        <end position="118"/>
    </location>
</feature>
<name>A0AAW0FXV4_9APHY</name>
<dbReference type="AlphaFoldDB" id="A0AAW0FXV4"/>
<protein>
    <recommendedName>
        <fullName evidence="1">F-box domain-containing protein</fullName>
    </recommendedName>
</protein>
<accession>A0AAW0FXV4</accession>